<sequence length="895" mass="99853">MSTSSETWIMETFNPASTRTLVPRAAASQTGTHRQQGSSLSALLSTLIPIFVIASIAFLLFCLFQKKFDRVYGPRTYLGVLDKSERSPKQTAGFLGWTKEFRQVSDEYVLGHSSLDNYLFLRLFKILMVISFAGCIITWPVLFPVNATGGGGETGLDILSFSNVSNPVRYYAHCIMAWIFLGFVMFVISRESLYFAYLRQAYFLSPWVTSQISSKTVLFVDVPEHYQNEKHLRQNFQDVRHIWLVNDPEDLEDLVEERDEAADKLETAEVKMITQYVKTRNKKGDRGVPEEDRHQNGHAAGVYIDPKDRPTHRTKPLIGKKVDTIQWGREELHHLIPEVAKQQSEQRHGKGKTTSAVFIEFTSVRAAQAAFQQVAHQTPYHMTPKEIGMKPDMVLWKNLGKPWWQVKIFSALSTAFVAFLCVFWTIPVAFIGVLTNVNYLTNEIPWLSFLNSVPSQIMGIITGLLPALLLAVLMALVPIICAMLAKQFEPTLGAVQLKVQSWYFAFQVIQVFLVTTFTSGAASVVTQIVQNPVQAPQLLAKNIPKASNFYISYFVVFGLAQAALQLLNLVPLLFVMVLGRLMDKTPRKMYNRYVSLAGIGWGSFYPKYTNLGVIALAYSCIAPLVLGFATVGFALLYLAFRYNILFTMGTDVDTKGRAYARALQQLTVGIYLAEFCLIGLFAIGTSGSAASAGPLVLMIIFTIGTILWHVQLRAAVAKHVVSLPSDLLAEQDDGREQGRDEEKGYTNGSGHGAKKVDSGSSASEYQVPHSANPPKPPTGLMGKLKGFLLPGRFASAAVISKHILSPHLANPVRAYTQKEREEAYMHPALTAETPIIWLPRDDFGLSKQETHACEREVGEGVEVSDKNAWVDESGKVQWDERELKKAPLYEDEVQY</sequence>
<evidence type="ECO:0000256" key="2">
    <source>
        <dbReference type="ARBA" id="ARBA00007779"/>
    </source>
</evidence>
<dbReference type="PANTHER" id="PTHR13018:SF26">
    <property type="entry name" value="DOMAIN PROTEIN, PUTATIVE (AFU_ORTHOLOGUE AFUA_5G10920)-RELATED"/>
    <property type="match status" value="1"/>
</dbReference>
<dbReference type="InterPro" id="IPR032880">
    <property type="entry name" value="CSC1/OSCA1-like_N"/>
</dbReference>
<gene>
    <name evidence="13" type="primary">PHM7_1</name>
    <name evidence="13" type="ORF">LTR97_003990</name>
</gene>
<dbReference type="Pfam" id="PF13967">
    <property type="entry name" value="RSN1_TM"/>
    <property type="match status" value="1"/>
</dbReference>
<proteinExistence type="inferred from homology"/>
<feature type="region of interest" description="Disordered" evidence="7">
    <location>
        <begin position="281"/>
        <end position="315"/>
    </location>
</feature>
<reference evidence="13" key="1">
    <citation type="submission" date="2023-08" db="EMBL/GenBank/DDBJ databases">
        <title>Black Yeasts Isolated from many extreme environments.</title>
        <authorList>
            <person name="Coleine C."/>
            <person name="Stajich J.E."/>
            <person name="Selbmann L."/>
        </authorList>
    </citation>
    <scope>NUCLEOTIDE SEQUENCE</scope>
    <source>
        <strain evidence="13">CCFEE 5810</strain>
    </source>
</reference>
<dbReference type="InterPro" id="IPR045122">
    <property type="entry name" value="Csc1-like"/>
</dbReference>
<evidence type="ECO:0000259" key="9">
    <source>
        <dbReference type="Pfam" id="PF02714"/>
    </source>
</evidence>
<dbReference type="InterPro" id="IPR027815">
    <property type="entry name" value="CSC1/OSCA1-like_cyt"/>
</dbReference>
<feature type="transmembrane region" description="Helical" evidence="8">
    <location>
        <begin position="42"/>
        <end position="64"/>
    </location>
</feature>
<evidence type="ECO:0000259" key="10">
    <source>
        <dbReference type="Pfam" id="PF12621"/>
    </source>
</evidence>
<evidence type="ECO:0000256" key="3">
    <source>
        <dbReference type="ARBA" id="ARBA00022448"/>
    </source>
</evidence>
<keyword evidence="5 8" id="KW-1133">Transmembrane helix</keyword>
<feature type="transmembrane region" description="Helical" evidence="8">
    <location>
        <begin position="408"/>
        <end position="437"/>
    </location>
</feature>
<dbReference type="InterPro" id="IPR022257">
    <property type="entry name" value="PHM7_ext"/>
</dbReference>
<keyword evidence="3" id="KW-0813">Transport</keyword>
<feature type="transmembrane region" description="Helical" evidence="8">
    <location>
        <begin position="590"/>
        <end position="608"/>
    </location>
</feature>
<feature type="transmembrane region" description="Helical" evidence="8">
    <location>
        <begin position="661"/>
        <end position="683"/>
    </location>
</feature>
<feature type="transmembrane region" description="Helical" evidence="8">
    <location>
        <begin position="689"/>
        <end position="710"/>
    </location>
</feature>
<evidence type="ECO:0000259" key="11">
    <source>
        <dbReference type="Pfam" id="PF13967"/>
    </source>
</evidence>
<dbReference type="GO" id="GO:0005886">
    <property type="term" value="C:plasma membrane"/>
    <property type="evidence" value="ECO:0007669"/>
    <property type="project" value="TreeGrafter"/>
</dbReference>
<feature type="domain" description="CSC1/OSCA1-like cytosolic" evidence="12">
    <location>
        <begin position="214"/>
        <end position="398"/>
    </location>
</feature>
<dbReference type="Pfam" id="PF02714">
    <property type="entry name" value="RSN1_7TM"/>
    <property type="match status" value="1"/>
</dbReference>
<feature type="compositionally biased region" description="Basic and acidic residues" evidence="7">
    <location>
        <begin position="732"/>
        <end position="744"/>
    </location>
</feature>
<accession>A0AAN7VUP1</accession>
<dbReference type="InterPro" id="IPR003864">
    <property type="entry name" value="CSC1/OSCA1-like_7TM"/>
</dbReference>
<dbReference type="Pfam" id="PF14703">
    <property type="entry name" value="PHM7_cyt"/>
    <property type="match status" value="1"/>
</dbReference>
<feature type="domain" description="CSC1/OSCA1-like N-terminal transmembrane" evidence="11">
    <location>
        <begin position="42"/>
        <end position="191"/>
    </location>
</feature>
<feature type="region of interest" description="Disordered" evidence="7">
    <location>
        <begin position="731"/>
        <end position="779"/>
    </location>
</feature>
<feature type="transmembrane region" description="Helical" evidence="8">
    <location>
        <begin position="170"/>
        <end position="189"/>
    </location>
</feature>
<evidence type="ECO:0000256" key="6">
    <source>
        <dbReference type="ARBA" id="ARBA00023136"/>
    </source>
</evidence>
<dbReference type="Proteomes" id="UP001310594">
    <property type="component" value="Unassembled WGS sequence"/>
</dbReference>
<dbReference type="GO" id="GO:0005227">
    <property type="term" value="F:calcium-activated cation channel activity"/>
    <property type="evidence" value="ECO:0007669"/>
    <property type="project" value="InterPro"/>
</dbReference>
<organism evidence="13 14">
    <name type="scientific">Elasticomyces elasticus</name>
    <dbReference type="NCBI Taxonomy" id="574655"/>
    <lineage>
        <taxon>Eukaryota</taxon>
        <taxon>Fungi</taxon>
        <taxon>Dikarya</taxon>
        <taxon>Ascomycota</taxon>
        <taxon>Pezizomycotina</taxon>
        <taxon>Dothideomycetes</taxon>
        <taxon>Dothideomycetidae</taxon>
        <taxon>Mycosphaerellales</taxon>
        <taxon>Teratosphaeriaceae</taxon>
        <taxon>Elasticomyces</taxon>
    </lineage>
</organism>
<evidence type="ECO:0000256" key="8">
    <source>
        <dbReference type="SAM" id="Phobius"/>
    </source>
</evidence>
<evidence type="ECO:0000256" key="1">
    <source>
        <dbReference type="ARBA" id="ARBA00004141"/>
    </source>
</evidence>
<feature type="transmembrane region" description="Helical" evidence="8">
    <location>
        <begin position="502"/>
        <end position="529"/>
    </location>
</feature>
<keyword evidence="6 8" id="KW-0472">Membrane</keyword>
<comment type="caution">
    <text evidence="13">The sequence shown here is derived from an EMBL/GenBank/DDBJ whole genome shotgun (WGS) entry which is preliminary data.</text>
</comment>
<evidence type="ECO:0000256" key="7">
    <source>
        <dbReference type="SAM" id="MobiDB-lite"/>
    </source>
</evidence>
<evidence type="ECO:0000313" key="13">
    <source>
        <dbReference type="EMBL" id="KAK5703044.1"/>
    </source>
</evidence>
<evidence type="ECO:0000259" key="12">
    <source>
        <dbReference type="Pfam" id="PF14703"/>
    </source>
</evidence>
<evidence type="ECO:0000256" key="4">
    <source>
        <dbReference type="ARBA" id="ARBA00022692"/>
    </source>
</evidence>
<dbReference type="EMBL" id="JAVRQU010000005">
    <property type="protein sequence ID" value="KAK5703044.1"/>
    <property type="molecule type" value="Genomic_DNA"/>
</dbReference>
<feature type="domain" description="CSC1/OSCA1-like 7TM region" evidence="9">
    <location>
        <begin position="412"/>
        <end position="681"/>
    </location>
</feature>
<dbReference type="AlphaFoldDB" id="A0AAN7VUP1"/>
<protein>
    <submittedName>
        <fullName evidence="13">Phosphate metabolism protein 7</fullName>
    </submittedName>
</protein>
<feature type="transmembrane region" description="Helical" evidence="8">
    <location>
        <begin position="123"/>
        <end position="142"/>
    </location>
</feature>
<name>A0AAN7VUP1_9PEZI</name>
<feature type="transmembrane region" description="Helical" evidence="8">
    <location>
        <begin position="614"/>
        <end position="640"/>
    </location>
</feature>
<keyword evidence="4 8" id="KW-0812">Transmembrane</keyword>
<feature type="compositionally biased region" description="Basic and acidic residues" evidence="7">
    <location>
        <begin position="282"/>
        <end position="295"/>
    </location>
</feature>
<feature type="transmembrane region" description="Helical" evidence="8">
    <location>
        <begin position="457"/>
        <end position="481"/>
    </location>
</feature>
<feature type="domain" description="10TM putative phosphate transporter extracellular tail" evidence="10">
    <location>
        <begin position="787"/>
        <end position="881"/>
    </location>
</feature>
<dbReference type="PANTHER" id="PTHR13018">
    <property type="entry name" value="PROBABLE MEMBRANE PROTEIN DUF221-RELATED"/>
    <property type="match status" value="1"/>
</dbReference>
<comment type="similarity">
    <text evidence="2">Belongs to the CSC1 (TC 1.A.17) family.</text>
</comment>
<feature type="transmembrane region" description="Helical" evidence="8">
    <location>
        <begin position="549"/>
        <end position="578"/>
    </location>
</feature>
<comment type="subcellular location">
    <subcellularLocation>
        <location evidence="1">Membrane</location>
        <topology evidence="1">Multi-pass membrane protein</topology>
    </subcellularLocation>
</comment>
<evidence type="ECO:0000313" key="14">
    <source>
        <dbReference type="Proteomes" id="UP001310594"/>
    </source>
</evidence>
<dbReference type="Pfam" id="PF12621">
    <property type="entry name" value="PHM7_ext"/>
    <property type="match status" value="1"/>
</dbReference>
<evidence type="ECO:0000256" key="5">
    <source>
        <dbReference type="ARBA" id="ARBA00022989"/>
    </source>
</evidence>